<accession>A0ABQ5CPB6</accession>
<comment type="caution">
    <text evidence="1">The sequence shown here is derived from an EMBL/GenBank/DDBJ whole genome shotgun (WGS) entry which is preliminary data.</text>
</comment>
<organism evidence="1 2">
    <name type="scientific">Tanacetum coccineum</name>
    <dbReference type="NCBI Taxonomy" id="301880"/>
    <lineage>
        <taxon>Eukaryota</taxon>
        <taxon>Viridiplantae</taxon>
        <taxon>Streptophyta</taxon>
        <taxon>Embryophyta</taxon>
        <taxon>Tracheophyta</taxon>
        <taxon>Spermatophyta</taxon>
        <taxon>Magnoliopsida</taxon>
        <taxon>eudicotyledons</taxon>
        <taxon>Gunneridae</taxon>
        <taxon>Pentapetalae</taxon>
        <taxon>asterids</taxon>
        <taxon>campanulids</taxon>
        <taxon>Asterales</taxon>
        <taxon>Asteraceae</taxon>
        <taxon>Asteroideae</taxon>
        <taxon>Anthemideae</taxon>
        <taxon>Anthemidinae</taxon>
        <taxon>Tanacetum</taxon>
    </lineage>
</organism>
<proteinExistence type="predicted"/>
<sequence length="68" mass="7946">MSWFLSPRDRQEVNNYTLDPVEYCSTHSQRSIGGVQAKKRDVQVLRSFPLKPWQEKEEVKGAKLVKLL</sequence>
<reference evidence="1" key="2">
    <citation type="submission" date="2022-01" db="EMBL/GenBank/DDBJ databases">
        <authorList>
            <person name="Yamashiro T."/>
            <person name="Shiraishi A."/>
            <person name="Satake H."/>
            <person name="Nakayama K."/>
        </authorList>
    </citation>
    <scope>NUCLEOTIDE SEQUENCE</scope>
</reference>
<reference evidence="1" key="1">
    <citation type="journal article" date="2022" name="Int. J. Mol. Sci.">
        <title>Draft Genome of Tanacetum Coccineum: Genomic Comparison of Closely Related Tanacetum-Family Plants.</title>
        <authorList>
            <person name="Yamashiro T."/>
            <person name="Shiraishi A."/>
            <person name="Nakayama K."/>
            <person name="Satake H."/>
        </authorList>
    </citation>
    <scope>NUCLEOTIDE SEQUENCE</scope>
</reference>
<gene>
    <name evidence="1" type="ORF">Tco_0908815</name>
</gene>
<dbReference type="Proteomes" id="UP001151760">
    <property type="component" value="Unassembled WGS sequence"/>
</dbReference>
<evidence type="ECO:0000313" key="2">
    <source>
        <dbReference type="Proteomes" id="UP001151760"/>
    </source>
</evidence>
<dbReference type="EMBL" id="BQNB010014468">
    <property type="protein sequence ID" value="GJT28540.1"/>
    <property type="molecule type" value="Genomic_DNA"/>
</dbReference>
<keyword evidence="2" id="KW-1185">Reference proteome</keyword>
<name>A0ABQ5CPB6_9ASTR</name>
<protein>
    <submittedName>
        <fullName evidence="1">Uncharacterized protein</fullName>
    </submittedName>
</protein>
<evidence type="ECO:0000313" key="1">
    <source>
        <dbReference type="EMBL" id="GJT28540.1"/>
    </source>
</evidence>